<feature type="signal peptide" evidence="1">
    <location>
        <begin position="1"/>
        <end position="22"/>
    </location>
</feature>
<dbReference type="Gene3D" id="1.25.40.10">
    <property type="entry name" value="Tetratricopeptide repeat domain"/>
    <property type="match status" value="1"/>
</dbReference>
<dbReference type="EMBL" id="MOBJ01000010">
    <property type="protein sequence ID" value="RON08121.1"/>
    <property type="molecule type" value="Genomic_DNA"/>
</dbReference>
<protein>
    <recommendedName>
        <fullName evidence="4">Tetratricopeptide repeat protein</fullName>
    </recommendedName>
</protein>
<proteinExistence type="predicted"/>
<keyword evidence="1" id="KW-0732">Signal</keyword>
<evidence type="ECO:0000256" key="1">
    <source>
        <dbReference type="SAM" id="SignalP"/>
    </source>
</evidence>
<evidence type="ECO:0000313" key="3">
    <source>
        <dbReference type="Proteomes" id="UP000286071"/>
    </source>
</evidence>
<dbReference type="AlphaFoldDB" id="A0A423H4H7"/>
<dbReference type="InterPro" id="IPR011990">
    <property type="entry name" value="TPR-like_helical_dom_sf"/>
</dbReference>
<accession>A0A423H4H7</accession>
<name>A0A423H4H7_9PSED</name>
<dbReference type="Proteomes" id="UP000286071">
    <property type="component" value="Unassembled WGS sequence"/>
</dbReference>
<dbReference type="SUPFAM" id="SSF48452">
    <property type="entry name" value="TPR-like"/>
    <property type="match status" value="1"/>
</dbReference>
<feature type="chain" id="PRO_5019034211" description="Tetratricopeptide repeat protein" evidence="1">
    <location>
        <begin position="23"/>
        <end position="276"/>
    </location>
</feature>
<evidence type="ECO:0008006" key="4">
    <source>
        <dbReference type="Google" id="ProtNLM"/>
    </source>
</evidence>
<evidence type="ECO:0000313" key="2">
    <source>
        <dbReference type="EMBL" id="RON08121.1"/>
    </source>
</evidence>
<comment type="caution">
    <text evidence="2">The sequence shown here is derived from an EMBL/GenBank/DDBJ whole genome shotgun (WGS) entry which is preliminary data.</text>
</comment>
<sequence>MKVVTNFLVLAFALLFASFSMAQNNLSLYISSLGSAAITQTDGKISLLVLAGGNDQGEATAGSCVIGANLTKTEGGFSGALSPISTGINSYNDEQAQGKKVSIEQRIGSIVISDVDYIGICSLDTGLINIYKEVHRDDEGYKSLYAEMINLAHEDSLFLYKKGMKSEAVAELAPYAGYYQSNWLADKNLAGVVIPALNDYAYFLQENNQAADSIPILNDIVGAAPKRAVAWLNLADSNWAVGKQEEAKAQYKVYGDLMAKSNQKSKVPKRAIERIN</sequence>
<dbReference type="RefSeq" id="WP_123426155.1">
    <property type="nucleotide sequence ID" value="NZ_MOBJ01000010.1"/>
</dbReference>
<organism evidence="2 3">
    <name type="scientific">Pseudomonas brassicacearum</name>
    <dbReference type="NCBI Taxonomy" id="930166"/>
    <lineage>
        <taxon>Bacteria</taxon>
        <taxon>Pseudomonadati</taxon>
        <taxon>Pseudomonadota</taxon>
        <taxon>Gammaproteobacteria</taxon>
        <taxon>Pseudomonadales</taxon>
        <taxon>Pseudomonadaceae</taxon>
        <taxon>Pseudomonas</taxon>
    </lineage>
</organism>
<reference evidence="2 3" key="1">
    <citation type="submission" date="2016-10" db="EMBL/GenBank/DDBJ databases">
        <title>Comparative genome analysis of multiple Pseudomonas spp. focuses on biocontrol and plant growth promoting traits.</title>
        <authorList>
            <person name="Tao X.-Y."/>
            <person name="Taylor C.G."/>
        </authorList>
    </citation>
    <scope>NUCLEOTIDE SEQUENCE [LARGE SCALE GENOMIC DNA]</scope>
    <source>
        <strain evidence="2 3">48H11</strain>
    </source>
</reference>
<gene>
    <name evidence="2" type="ORF">BK659_16300</name>
</gene>
<dbReference type="OrthoDB" id="8970999at2"/>